<evidence type="ECO:0000313" key="6">
    <source>
        <dbReference type="Proteomes" id="UP000643403"/>
    </source>
</evidence>
<dbReference type="Gene3D" id="3.40.190.10">
    <property type="entry name" value="Periplasmic binding protein-like II"/>
    <property type="match status" value="2"/>
</dbReference>
<keyword evidence="4" id="KW-1133">Transmembrane helix</keyword>
<feature type="transmembrane region" description="Helical" evidence="4">
    <location>
        <begin position="80"/>
        <end position="97"/>
    </location>
</feature>
<dbReference type="PANTHER" id="PTHR30632:SF17">
    <property type="entry name" value="MOLYBDATE-BINDING PROTEIN MODA"/>
    <property type="match status" value="1"/>
</dbReference>
<comment type="caution">
    <text evidence="5">The sequence shown here is derived from an EMBL/GenBank/DDBJ whole genome shotgun (WGS) entry which is preliminary data.</text>
</comment>
<dbReference type="NCBIfam" id="TIGR01256">
    <property type="entry name" value="modA"/>
    <property type="match status" value="1"/>
</dbReference>
<dbReference type="InterPro" id="IPR050682">
    <property type="entry name" value="ModA/WtpA"/>
</dbReference>
<accession>A0ABQ3BZ24</accession>
<evidence type="ECO:0000256" key="3">
    <source>
        <dbReference type="ARBA" id="ARBA00022729"/>
    </source>
</evidence>
<dbReference type="SUPFAM" id="SSF53850">
    <property type="entry name" value="Periplasmic binding protein-like II"/>
    <property type="match status" value="1"/>
</dbReference>
<dbReference type="Pfam" id="PF13531">
    <property type="entry name" value="SBP_bac_11"/>
    <property type="match status" value="1"/>
</dbReference>
<name>A0ABQ3BZ24_9GAMM</name>
<sequence>MARNGHVDVAQVVLARAAHADVAIVLRVGDPGFACVCLLHSALAMSAILDNGRDGNAVKGRSAVMPPCPGPPRMRLSARLIAFACLLALALPVFGAARPLTVFAAASLKETLDEAAALYARSGGAPVRVAYGASSALARQIEDGAPADVFVSADGDWMDALQRRGLIDARTRRDVAGNSLVLVAPAASRTQAIALRRGVDLRPVLGRDGRIALALTASVPAGKYGKFALQSLDAWSTLRPRVVEAENVRAALQLVARGEAALGVVYASDALAEPRVRVVARFAPGLHPRIVYPAARVRASRHPRAADFVAWLASPAAQAVFRRHGFAPAS</sequence>
<reference evidence="6" key="1">
    <citation type="journal article" date="2019" name="Int. J. Syst. Evol. Microbiol.">
        <title>The Global Catalogue of Microorganisms (GCM) 10K type strain sequencing project: providing services to taxonomists for standard genome sequencing and annotation.</title>
        <authorList>
            <consortium name="The Broad Institute Genomics Platform"/>
            <consortium name="The Broad Institute Genome Sequencing Center for Infectious Disease"/>
            <person name="Wu L."/>
            <person name="Ma J."/>
        </authorList>
    </citation>
    <scope>NUCLEOTIDE SEQUENCE [LARGE SCALE GENOMIC DNA]</scope>
    <source>
        <strain evidence="6">KCTC 22558</strain>
    </source>
</reference>
<comment type="similarity">
    <text evidence="1">Belongs to the bacterial solute-binding protein ModA family.</text>
</comment>
<protein>
    <submittedName>
        <fullName evidence="5">Molybdate ABC transporter substrate-binding protein</fullName>
    </submittedName>
</protein>
<evidence type="ECO:0000256" key="4">
    <source>
        <dbReference type="SAM" id="Phobius"/>
    </source>
</evidence>
<keyword evidence="4" id="KW-0472">Membrane</keyword>
<dbReference type="EMBL" id="BMXY01000001">
    <property type="protein sequence ID" value="GGZ62263.1"/>
    <property type="molecule type" value="Genomic_DNA"/>
</dbReference>
<dbReference type="InterPro" id="IPR005950">
    <property type="entry name" value="ModA"/>
</dbReference>
<keyword evidence="6" id="KW-1185">Reference proteome</keyword>
<keyword evidence="4" id="KW-0812">Transmembrane</keyword>
<evidence type="ECO:0000313" key="5">
    <source>
        <dbReference type="EMBL" id="GGZ62263.1"/>
    </source>
</evidence>
<organism evidence="5 6">
    <name type="scientific">Cognatilysobacter xinjiangensis</name>
    <dbReference type="NCBI Taxonomy" id="546892"/>
    <lineage>
        <taxon>Bacteria</taxon>
        <taxon>Pseudomonadati</taxon>
        <taxon>Pseudomonadota</taxon>
        <taxon>Gammaproteobacteria</taxon>
        <taxon>Lysobacterales</taxon>
        <taxon>Lysobacteraceae</taxon>
        <taxon>Cognatilysobacter</taxon>
    </lineage>
</organism>
<keyword evidence="3" id="KW-0732">Signal</keyword>
<gene>
    <name evidence="5" type="primary">modA</name>
    <name evidence="5" type="ORF">GCM10008101_15520</name>
</gene>
<proteinExistence type="inferred from homology"/>
<dbReference type="Proteomes" id="UP000643403">
    <property type="component" value="Unassembled WGS sequence"/>
</dbReference>
<keyword evidence="2" id="KW-0479">Metal-binding</keyword>
<evidence type="ECO:0000256" key="1">
    <source>
        <dbReference type="ARBA" id="ARBA00009175"/>
    </source>
</evidence>
<evidence type="ECO:0000256" key="2">
    <source>
        <dbReference type="ARBA" id="ARBA00022723"/>
    </source>
</evidence>
<dbReference type="PANTHER" id="PTHR30632">
    <property type="entry name" value="MOLYBDATE-BINDING PERIPLASMIC PROTEIN"/>
    <property type="match status" value="1"/>
</dbReference>